<protein>
    <submittedName>
        <fullName evidence="1">Uncharacterized protein</fullName>
    </submittedName>
</protein>
<dbReference type="InParanoid" id="A7EDI4"/>
<dbReference type="EMBL" id="CH476624">
    <property type="protein sequence ID" value="EDO00900.1"/>
    <property type="molecule type" value="Genomic_DNA"/>
</dbReference>
<evidence type="ECO:0000313" key="2">
    <source>
        <dbReference type="Proteomes" id="UP000001312"/>
    </source>
</evidence>
<dbReference type="GeneID" id="5491918"/>
<proteinExistence type="predicted"/>
<dbReference type="KEGG" id="ssl:SS1G_03374"/>
<gene>
    <name evidence="1" type="ORF">SS1G_03374</name>
</gene>
<reference evidence="2" key="1">
    <citation type="journal article" date="2011" name="PLoS Genet.">
        <title>Genomic analysis of the necrotrophic fungal pathogens Sclerotinia sclerotiorum and Botrytis cinerea.</title>
        <authorList>
            <person name="Amselem J."/>
            <person name="Cuomo C.A."/>
            <person name="van Kan J.A."/>
            <person name="Viaud M."/>
            <person name="Benito E.P."/>
            <person name="Couloux A."/>
            <person name="Coutinho P.M."/>
            <person name="de Vries R.P."/>
            <person name="Dyer P.S."/>
            <person name="Fillinger S."/>
            <person name="Fournier E."/>
            <person name="Gout L."/>
            <person name="Hahn M."/>
            <person name="Kohn L."/>
            <person name="Lapalu N."/>
            <person name="Plummer K.M."/>
            <person name="Pradier J.M."/>
            <person name="Quevillon E."/>
            <person name="Sharon A."/>
            <person name="Simon A."/>
            <person name="ten Have A."/>
            <person name="Tudzynski B."/>
            <person name="Tudzynski P."/>
            <person name="Wincker P."/>
            <person name="Andrew M."/>
            <person name="Anthouard V."/>
            <person name="Beever R.E."/>
            <person name="Beffa R."/>
            <person name="Benoit I."/>
            <person name="Bouzid O."/>
            <person name="Brault B."/>
            <person name="Chen Z."/>
            <person name="Choquer M."/>
            <person name="Collemare J."/>
            <person name="Cotton P."/>
            <person name="Danchin E.G."/>
            <person name="Da Silva C."/>
            <person name="Gautier A."/>
            <person name="Giraud C."/>
            <person name="Giraud T."/>
            <person name="Gonzalez C."/>
            <person name="Grossetete S."/>
            <person name="Guldener U."/>
            <person name="Henrissat B."/>
            <person name="Howlett B.J."/>
            <person name="Kodira C."/>
            <person name="Kretschmer M."/>
            <person name="Lappartient A."/>
            <person name="Leroch M."/>
            <person name="Levis C."/>
            <person name="Mauceli E."/>
            <person name="Neuveglise C."/>
            <person name="Oeser B."/>
            <person name="Pearson M."/>
            <person name="Poulain J."/>
            <person name="Poussereau N."/>
            <person name="Quesneville H."/>
            <person name="Rascle C."/>
            <person name="Schumacher J."/>
            <person name="Segurens B."/>
            <person name="Sexton A."/>
            <person name="Silva E."/>
            <person name="Sirven C."/>
            <person name="Soanes D.M."/>
            <person name="Talbot N.J."/>
            <person name="Templeton M."/>
            <person name="Yandava C."/>
            <person name="Yarden O."/>
            <person name="Zeng Q."/>
            <person name="Rollins J.A."/>
            <person name="Lebrun M.H."/>
            <person name="Dickman M."/>
        </authorList>
    </citation>
    <scope>NUCLEOTIDE SEQUENCE [LARGE SCALE GENOMIC DNA]</scope>
    <source>
        <strain evidence="2">ATCC 18683 / 1980 / Ss-1</strain>
    </source>
</reference>
<dbReference type="Proteomes" id="UP000001312">
    <property type="component" value="Unassembled WGS sequence"/>
</dbReference>
<dbReference type="AlphaFoldDB" id="A7EDI4"/>
<dbReference type="RefSeq" id="XP_001595285.1">
    <property type="nucleotide sequence ID" value="XM_001595235.1"/>
</dbReference>
<organism evidence="1 2">
    <name type="scientific">Sclerotinia sclerotiorum (strain ATCC 18683 / 1980 / Ss-1)</name>
    <name type="common">White mold</name>
    <name type="synonym">Whetzelinia sclerotiorum</name>
    <dbReference type="NCBI Taxonomy" id="665079"/>
    <lineage>
        <taxon>Eukaryota</taxon>
        <taxon>Fungi</taxon>
        <taxon>Dikarya</taxon>
        <taxon>Ascomycota</taxon>
        <taxon>Pezizomycotina</taxon>
        <taxon>Leotiomycetes</taxon>
        <taxon>Helotiales</taxon>
        <taxon>Sclerotiniaceae</taxon>
        <taxon>Sclerotinia</taxon>
    </lineage>
</organism>
<sequence>MDMHSAEMMNLDAKGGGDKIRLGDRLYFLLRTGTEDSGGKLAETAPTYLPTDLGNYNYTSYK</sequence>
<evidence type="ECO:0000313" key="1">
    <source>
        <dbReference type="EMBL" id="EDO00900.1"/>
    </source>
</evidence>
<keyword evidence="2" id="KW-1185">Reference proteome</keyword>
<name>A7EDI4_SCLS1</name>
<dbReference type="HOGENOM" id="CLU_2905517_0_0_1"/>
<accession>A7EDI4</accession>